<dbReference type="EMBL" id="JBEFKJ010000001">
    <property type="protein sequence ID" value="KAL2048216.1"/>
    <property type="molecule type" value="Genomic_DNA"/>
</dbReference>
<proteinExistence type="predicted"/>
<reference evidence="2 3" key="1">
    <citation type="submission" date="2024-09" db="EMBL/GenBank/DDBJ databases">
        <title>Rethinking Asexuality: The Enigmatic Case of Functional Sexual Genes in Lepraria (Stereocaulaceae).</title>
        <authorList>
            <person name="Doellman M."/>
            <person name="Sun Y."/>
            <person name="Barcenas-Pena A."/>
            <person name="Lumbsch H.T."/>
            <person name="Grewe F."/>
        </authorList>
    </citation>
    <scope>NUCLEOTIDE SEQUENCE [LARGE SCALE GENOMIC DNA]</scope>
    <source>
        <strain evidence="2 3">Mercado 3170</strain>
    </source>
</reference>
<evidence type="ECO:0000313" key="3">
    <source>
        <dbReference type="Proteomes" id="UP001590950"/>
    </source>
</evidence>
<evidence type="ECO:0008006" key="4">
    <source>
        <dbReference type="Google" id="ProtNLM"/>
    </source>
</evidence>
<gene>
    <name evidence="2" type="ORF">N7G274_000127</name>
</gene>
<accession>A0ABR4ATS7</accession>
<sequence>MQGVPEILQSWLWALCAWLWAPPDWPKRLWRQVRLMGNPLLPSEPAHFTKYDSEFVAQPVGTAAGNDALLGIHDQRSTDYHLRTRVSGRHETAPSWREHKNVRITYLRRSTTLSPIENSTSFFISSTPRYTHRTQIATKIQI</sequence>
<organism evidence="2 3">
    <name type="scientific">Stereocaulon virgatum</name>
    <dbReference type="NCBI Taxonomy" id="373712"/>
    <lineage>
        <taxon>Eukaryota</taxon>
        <taxon>Fungi</taxon>
        <taxon>Dikarya</taxon>
        <taxon>Ascomycota</taxon>
        <taxon>Pezizomycotina</taxon>
        <taxon>Lecanoromycetes</taxon>
        <taxon>OSLEUM clade</taxon>
        <taxon>Lecanoromycetidae</taxon>
        <taxon>Lecanorales</taxon>
        <taxon>Lecanorineae</taxon>
        <taxon>Stereocaulaceae</taxon>
        <taxon>Stereocaulon</taxon>
    </lineage>
</organism>
<evidence type="ECO:0000313" key="2">
    <source>
        <dbReference type="EMBL" id="KAL2048216.1"/>
    </source>
</evidence>
<comment type="caution">
    <text evidence="2">The sequence shown here is derived from an EMBL/GenBank/DDBJ whole genome shotgun (WGS) entry which is preliminary data.</text>
</comment>
<protein>
    <recommendedName>
        <fullName evidence="4">Secreted protein</fullName>
    </recommendedName>
</protein>
<feature type="chain" id="PRO_5046817492" description="Secreted protein" evidence="1">
    <location>
        <begin position="27"/>
        <end position="142"/>
    </location>
</feature>
<keyword evidence="3" id="KW-1185">Reference proteome</keyword>
<name>A0ABR4ATS7_9LECA</name>
<keyword evidence="1" id="KW-0732">Signal</keyword>
<feature type="signal peptide" evidence="1">
    <location>
        <begin position="1"/>
        <end position="26"/>
    </location>
</feature>
<evidence type="ECO:0000256" key="1">
    <source>
        <dbReference type="SAM" id="SignalP"/>
    </source>
</evidence>
<dbReference type="Proteomes" id="UP001590950">
    <property type="component" value="Unassembled WGS sequence"/>
</dbReference>